<name>A0AAW2ZFY2_9EUKA</name>
<comment type="similarity">
    <text evidence="1">Belongs to the strumpellin family.</text>
</comment>
<dbReference type="PANTHER" id="PTHR15691:SF6">
    <property type="entry name" value="WASH COMPLEX SUBUNIT 5"/>
    <property type="match status" value="1"/>
</dbReference>
<organism evidence="2 3">
    <name type="scientific">Acrasis kona</name>
    <dbReference type="NCBI Taxonomy" id="1008807"/>
    <lineage>
        <taxon>Eukaryota</taxon>
        <taxon>Discoba</taxon>
        <taxon>Heterolobosea</taxon>
        <taxon>Tetramitia</taxon>
        <taxon>Eutetramitia</taxon>
        <taxon>Acrasidae</taxon>
        <taxon>Acrasis</taxon>
    </lineage>
</organism>
<dbReference type="Proteomes" id="UP001431209">
    <property type="component" value="Unassembled WGS sequence"/>
</dbReference>
<comment type="caution">
    <text evidence="2">The sequence shown here is derived from an EMBL/GenBank/DDBJ whole genome shotgun (WGS) entry which is preliminary data.</text>
</comment>
<dbReference type="GO" id="GO:0005768">
    <property type="term" value="C:endosome"/>
    <property type="evidence" value="ECO:0007669"/>
    <property type="project" value="TreeGrafter"/>
</dbReference>
<dbReference type="GO" id="GO:0030041">
    <property type="term" value="P:actin filament polymerization"/>
    <property type="evidence" value="ECO:0007669"/>
    <property type="project" value="TreeGrafter"/>
</dbReference>
<evidence type="ECO:0000313" key="3">
    <source>
        <dbReference type="Proteomes" id="UP001431209"/>
    </source>
</evidence>
<protein>
    <submittedName>
        <fullName evidence="2">WASH complex subunit strumpellin</fullName>
    </submittedName>
</protein>
<reference evidence="2 3" key="1">
    <citation type="submission" date="2024-03" db="EMBL/GenBank/DDBJ databases">
        <title>The Acrasis kona genome and developmental transcriptomes reveal deep origins of eukaryotic multicellular pathways.</title>
        <authorList>
            <person name="Sheikh S."/>
            <person name="Fu C.-J."/>
            <person name="Brown M.W."/>
            <person name="Baldauf S.L."/>
        </authorList>
    </citation>
    <scope>NUCLEOTIDE SEQUENCE [LARGE SCALE GENOMIC DNA]</scope>
    <source>
        <strain evidence="2 3">ATCC MYA-3509</strain>
    </source>
</reference>
<evidence type="ECO:0000256" key="1">
    <source>
        <dbReference type="ARBA" id="ARBA00006224"/>
    </source>
</evidence>
<dbReference type="InterPro" id="IPR019393">
    <property type="entry name" value="WASH_strumpellin"/>
</dbReference>
<gene>
    <name evidence="2" type="ORF">AKO1_015360</name>
</gene>
<dbReference type="EMBL" id="JAOPGA020001417">
    <property type="protein sequence ID" value="KAL0488232.1"/>
    <property type="molecule type" value="Genomic_DNA"/>
</dbReference>
<dbReference type="Pfam" id="PF10266">
    <property type="entry name" value="Strumpellin"/>
    <property type="match status" value="2"/>
</dbReference>
<accession>A0AAW2ZFY2</accession>
<dbReference type="GO" id="GO:0051125">
    <property type="term" value="P:regulation of actin nucleation"/>
    <property type="evidence" value="ECO:0007669"/>
    <property type="project" value="TreeGrafter"/>
</dbReference>
<dbReference type="PANTHER" id="PTHR15691">
    <property type="entry name" value="WASH COMPLEX SUBUNIT 5"/>
    <property type="match status" value="1"/>
</dbReference>
<sequence>MSNEFLSDTNLCGQTILRIVSRGNAIVAELLRMSNNIPPVFIQDATVGQKTRYSEVLFDFKYLKQQDFLENKITSSSQLMDLDDEFKDIHMPILDRFYLLFNSIYKYIKDFLKFLSDLENGVIFIQQTFESILVNQDGKQLLAEALHMYGVMLILLDLKIPGLVRERMLISYYRYKGAGEIPNIDAVCKLCRSTGFDPINNPKKYPQDYPIDYFARTPIPDEVVSMIIGRLRSDDIYQQTSYYPLPEHRSVALSTQSGMLYIILYFKPSILISEQAIMREIVDKHFPDNWICSYYMGFTVDLSQVWMPFKAANMAINNTIEPQFIVSLTDKHVQNMRKYYTEVRNYLTEGVLVEEYVLDRINKLLSCLRNCNVTIRWLILHRTSSFDLNPAYNNKKYRKDHVSASTDPEEVLILLLNTAQFEFVLKNMFQDMLAQKEGKWQACKNTAKDRMKELSEYFSGERALQKIRDEQLQSWFMEMSGKIDEIDYHDATLAGRNIQQLITALEDVEEFHQIESSLQVKQFLGDTRDLLKKMIRYVNIKEEVLVNIATISDVSYAWEIINDYVGSMQKRIKKEPSLIIKMRSTFLKLASMLELPLVRISQAKSSDIVSVSQYFSGELVNFVRRTLEIIPISMFTILDRIIEIQTHRLSQLPTRLPRDQLKEFAQLDDRYELAMATYEVSKYTEGILAMEKTLMGIIEVDPKRLLEDGIRKELVRQISVSLEKNLVWRPNARVSDFEDQLKALASQLHGMLRSFEYIQDYVNVYGLKIWQEEFGRIIHYNVEQECNRYMKRKIEEWQSPYQSQVIPIPRFRPLDDQANNFMGRLLNEVKNVRWSASTTFTLFHKSISIFGLSGFDTLLSCHVVQSLQALINTVKQIIYSDPNTKNSMVNFRNFITPASTLPTNLIKIYIAVISKMNRLWPIMLDLIMNVGRGQLIRRHVASELNFSCKLNANQLYCSLDVINNSLLADVREHFRSPSDRPYPNKENPLLAEVSEYLDTAGMTNPISKVYITCEPLEDIGLIMCLFVIAHMSRFTYDASIDCLVKRTKNDNIDGTPFVVGIITALKQFHPSERESFLAHLGQYVRSNIDGLNLDKKGTEIPMEVKFVLRFLQNFCRFSGLSTRVVEVYIPSYLFARVDLK</sequence>
<evidence type="ECO:0000313" key="2">
    <source>
        <dbReference type="EMBL" id="KAL0488232.1"/>
    </source>
</evidence>
<dbReference type="GO" id="GO:0140285">
    <property type="term" value="P:endosome fission"/>
    <property type="evidence" value="ECO:0007669"/>
    <property type="project" value="TreeGrafter"/>
</dbReference>
<dbReference type="GO" id="GO:0071203">
    <property type="term" value="C:WASH complex"/>
    <property type="evidence" value="ECO:0007669"/>
    <property type="project" value="InterPro"/>
</dbReference>
<proteinExistence type="inferred from homology"/>
<dbReference type="GO" id="GO:0007032">
    <property type="term" value="P:endosome organization"/>
    <property type="evidence" value="ECO:0007669"/>
    <property type="project" value="TreeGrafter"/>
</dbReference>
<dbReference type="AlphaFoldDB" id="A0AAW2ZFY2"/>
<keyword evidence="3" id="KW-1185">Reference proteome</keyword>